<dbReference type="PANTHER" id="PTHR37302">
    <property type="entry name" value="SLR1116 PROTEIN"/>
    <property type="match status" value="1"/>
</dbReference>
<dbReference type="RefSeq" id="WP_033978228.1">
    <property type="nucleotide sequence ID" value="NZ_CP059995.1"/>
</dbReference>
<comment type="caution">
    <text evidence="4">The sequence shown here is derived from an EMBL/GenBank/DDBJ whole genome shotgun (WGS) entry which is preliminary data.</text>
</comment>
<gene>
    <name evidence="4" type="ORF">GNQ20_01030</name>
</gene>
<dbReference type="PANTHER" id="PTHR37302:SF1">
    <property type="entry name" value="PROTEIN DINB"/>
    <property type="match status" value="1"/>
</dbReference>
<comment type="similarity">
    <text evidence="1">Belongs to the DinB family.</text>
</comment>
<dbReference type="SUPFAM" id="SSF109854">
    <property type="entry name" value="DinB/YfiT-like putative metalloenzymes"/>
    <property type="match status" value="1"/>
</dbReference>
<dbReference type="Pfam" id="PF05163">
    <property type="entry name" value="DinB"/>
    <property type="match status" value="1"/>
</dbReference>
<feature type="binding site" evidence="3">
    <location>
        <position position="138"/>
    </location>
    <ligand>
        <name>a divalent metal cation</name>
        <dbReference type="ChEBI" id="CHEBI:60240"/>
    </ligand>
</feature>
<feature type="binding site" evidence="3">
    <location>
        <position position="134"/>
    </location>
    <ligand>
        <name>a divalent metal cation</name>
        <dbReference type="ChEBI" id="CHEBI:60240"/>
    </ligand>
</feature>
<sequence>MSRPTLQVDLLVESFNYKAWSDRRTLDAIARIDAEAFPASLAFALQQLNHMAIVEELFRARLLGEPAPHQQTNSEVVPGYDVLRRRLEDSAVWFAGYVAELPLERRGEWLRFRFADGRDGGMTRQEILFHIVNHGTYHRGAIGHALDLAGAPRPADTYTLYVHAAQPERRGGSA</sequence>
<dbReference type="AlphaFoldDB" id="A0A6A9JXY4"/>
<evidence type="ECO:0000256" key="3">
    <source>
        <dbReference type="PIRSR" id="PIRSR607837-1"/>
    </source>
</evidence>
<dbReference type="EMBL" id="WOAJ01000001">
    <property type="protein sequence ID" value="MUI56393.1"/>
    <property type="molecule type" value="Genomic_DNA"/>
</dbReference>
<evidence type="ECO:0000256" key="2">
    <source>
        <dbReference type="ARBA" id="ARBA00022723"/>
    </source>
</evidence>
<dbReference type="InterPro" id="IPR034660">
    <property type="entry name" value="DinB/YfiT-like"/>
</dbReference>
<accession>A0A6A9JXY4</accession>
<dbReference type="InterPro" id="IPR007837">
    <property type="entry name" value="DinB"/>
</dbReference>
<keyword evidence="2 3" id="KW-0479">Metal-binding</keyword>
<proteinExistence type="inferred from homology"/>
<evidence type="ECO:0000256" key="1">
    <source>
        <dbReference type="ARBA" id="ARBA00008635"/>
    </source>
</evidence>
<dbReference type="GO" id="GO:0046872">
    <property type="term" value="F:metal ion binding"/>
    <property type="evidence" value="ECO:0007669"/>
    <property type="project" value="UniProtKB-KW"/>
</dbReference>
<reference evidence="4" key="1">
    <citation type="submission" date="2019-11" db="EMBL/GenBank/DDBJ databases">
        <title>Genomes of ocular Pseudomonas aeruginosa isolates.</title>
        <authorList>
            <person name="Khan M."/>
            <person name="Rice S.A."/>
            <person name="Willcox M.D.P."/>
            <person name="Stapleton F."/>
        </authorList>
    </citation>
    <scope>NUCLEOTIDE SEQUENCE</scope>
    <source>
        <strain evidence="4">PA206</strain>
    </source>
</reference>
<protein>
    <submittedName>
        <fullName evidence="4">Damage-inducible protein DinB</fullName>
    </submittedName>
</protein>
<dbReference type="Gene3D" id="1.20.120.450">
    <property type="entry name" value="dinb family like domain"/>
    <property type="match status" value="1"/>
</dbReference>
<evidence type="ECO:0000313" key="4">
    <source>
        <dbReference type="EMBL" id="MUI56393.1"/>
    </source>
</evidence>
<name>A0A6A9JXY4_PSEAI</name>
<organism evidence="4">
    <name type="scientific">Pseudomonas aeruginosa</name>
    <dbReference type="NCBI Taxonomy" id="287"/>
    <lineage>
        <taxon>Bacteria</taxon>
        <taxon>Pseudomonadati</taxon>
        <taxon>Pseudomonadota</taxon>
        <taxon>Gammaproteobacteria</taxon>
        <taxon>Pseudomonadales</taxon>
        <taxon>Pseudomonadaceae</taxon>
        <taxon>Pseudomonas</taxon>
    </lineage>
</organism>